<accession>S4NYR0</accession>
<sequence>GKATLTDISNKNYCKSETNCDDPQTNDEDLHNNTMFHDHNIVVDSPSNSDLGVVGCENRTPLVTVRFKDR</sequence>
<feature type="non-terminal residue" evidence="1">
    <location>
        <position position="70"/>
    </location>
</feature>
<reference evidence="1" key="2">
    <citation type="submission" date="2013-05" db="EMBL/GenBank/DDBJ databases">
        <authorList>
            <person name="Carter J.-M."/>
            <person name="Baker S.C."/>
            <person name="Pink R."/>
            <person name="Carter D.R.F."/>
            <person name="Collins A."/>
            <person name="Tomlin J."/>
            <person name="Gibbs M."/>
            <person name="Breuker C.J."/>
        </authorList>
    </citation>
    <scope>NUCLEOTIDE SEQUENCE</scope>
    <source>
        <tissue evidence="1">Ovary</tissue>
    </source>
</reference>
<name>S4NYR0_9NEOP</name>
<protein>
    <submittedName>
        <fullName evidence="1">Uncharacterized protein</fullName>
    </submittedName>
</protein>
<reference evidence="1" key="1">
    <citation type="journal article" date="2013" name="BMC Genomics">
        <title>Unscrambling butterfly oogenesis.</title>
        <authorList>
            <person name="Carter J.M."/>
            <person name="Baker S.C."/>
            <person name="Pink R."/>
            <person name="Carter D.R."/>
            <person name="Collins A."/>
            <person name="Tomlin J."/>
            <person name="Gibbs M."/>
            <person name="Breuker C.J."/>
        </authorList>
    </citation>
    <scope>NUCLEOTIDE SEQUENCE</scope>
    <source>
        <tissue evidence="1">Ovary</tissue>
    </source>
</reference>
<proteinExistence type="predicted"/>
<organism evidence="1">
    <name type="scientific">Pararge aegeria</name>
    <name type="common">speckled wood butterfly</name>
    <dbReference type="NCBI Taxonomy" id="116150"/>
    <lineage>
        <taxon>Eukaryota</taxon>
        <taxon>Metazoa</taxon>
        <taxon>Ecdysozoa</taxon>
        <taxon>Arthropoda</taxon>
        <taxon>Hexapoda</taxon>
        <taxon>Insecta</taxon>
        <taxon>Pterygota</taxon>
        <taxon>Neoptera</taxon>
        <taxon>Endopterygota</taxon>
        <taxon>Lepidoptera</taxon>
        <taxon>Glossata</taxon>
        <taxon>Ditrysia</taxon>
        <taxon>Papilionoidea</taxon>
        <taxon>Nymphalidae</taxon>
        <taxon>Satyrinae</taxon>
        <taxon>Satyrini</taxon>
        <taxon>Parargina</taxon>
        <taxon>Pararge</taxon>
    </lineage>
</organism>
<dbReference type="EMBL" id="GAIX01008409">
    <property type="protein sequence ID" value="JAA84151.1"/>
    <property type="molecule type" value="Transcribed_RNA"/>
</dbReference>
<evidence type="ECO:0000313" key="1">
    <source>
        <dbReference type="EMBL" id="JAA84151.1"/>
    </source>
</evidence>
<dbReference type="AlphaFoldDB" id="S4NYR0"/>
<feature type="non-terminal residue" evidence="1">
    <location>
        <position position="1"/>
    </location>
</feature>